<evidence type="ECO:0000313" key="5">
    <source>
        <dbReference type="WBParaSite" id="TCLT_0001027001-mRNA-1"/>
    </source>
</evidence>
<organism evidence="5">
    <name type="scientific">Thelazia callipaeda</name>
    <name type="common">Oriental eyeworm</name>
    <name type="synonym">Parasitic nematode</name>
    <dbReference type="NCBI Taxonomy" id="103827"/>
    <lineage>
        <taxon>Eukaryota</taxon>
        <taxon>Metazoa</taxon>
        <taxon>Ecdysozoa</taxon>
        <taxon>Nematoda</taxon>
        <taxon>Chromadorea</taxon>
        <taxon>Rhabditida</taxon>
        <taxon>Spirurina</taxon>
        <taxon>Spiruromorpha</taxon>
        <taxon>Thelazioidea</taxon>
        <taxon>Thelaziidae</taxon>
        <taxon>Thelazia</taxon>
    </lineage>
</organism>
<feature type="compositionally biased region" description="Polar residues" evidence="1">
    <location>
        <begin position="306"/>
        <end position="320"/>
    </location>
</feature>
<dbReference type="EMBL" id="UYYF01005035">
    <property type="protein sequence ID" value="VDN07943.1"/>
    <property type="molecule type" value="Genomic_DNA"/>
</dbReference>
<feature type="region of interest" description="Disordered" evidence="1">
    <location>
        <begin position="182"/>
        <end position="210"/>
    </location>
</feature>
<keyword evidence="4" id="KW-1185">Reference proteome</keyword>
<feature type="region of interest" description="Disordered" evidence="1">
    <location>
        <begin position="304"/>
        <end position="342"/>
    </location>
</feature>
<evidence type="ECO:0000256" key="1">
    <source>
        <dbReference type="SAM" id="MobiDB-lite"/>
    </source>
</evidence>
<evidence type="ECO:0000313" key="4">
    <source>
        <dbReference type="Proteomes" id="UP000276776"/>
    </source>
</evidence>
<feature type="compositionally biased region" description="Polar residues" evidence="1">
    <location>
        <begin position="182"/>
        <end position="191"/>
    </location>
</feature>
<dbReference type="AlphaFoldDB" id="A0A0N5DAR5"/>
<dbReference type="WBParaSite" id="TCLT_0001027001-mRNA-1">
    <property type="protein sequence ID" value="TCLT_0001027001-mRNA-1"/>
    <property type="gene ID" value="TCLT_0001027001"/>
</dbReference>
<reference evidence="5" key="1">
    <citation type="submission" date="2017-02" db="UniProtKB">
        <authorList>
            <consortium name="WormBaseParasite"/>
        </authorList>
    </citation>
    <scope>IDENTIFICATION</scope>
</reference>
<name>A0A0N5DAR5_THECL</name>
<protein>
    <submittedName>
        <fullName evidence="5">GIT domain-containing protein</fullName>
    </submittedName>
</protein>
<dbReference type="STRING" id="103827.A0A0N5DAR5"/>
<feature type="domain" description="Topors PWI-like" evidence="2">
    <location>
        <begin position="2"/>
        <end position="38"/>
    </location>
</feature>
<reference evidence="3 4" key="2">
    <citation type="submission" date="2018-11" db="EMBL/GenBank/DDBJ databases">
        <authorList>
            <consortium name="Pathogen Informatics"/>
        </authorList>
    </citation>
    <scope>NUCLEOTIDE SEQUENCE [LARGE SCALE GENOMIC DNA]</scope>
</reference>
<dbReference type="Pfam" id="PF26084">
    <property type="entry name" value="PWI_Topors"/>
    <property type="match status" value="1"/>
</dbReference>
<accession>A0A0N5DAR5</accession>
<feature type="compositionally biased region" description="Basic and acidic residues" evidence="1">
    <location>
        <begin position="192"/>
        <end position="206"/>
    </location>
</feature>
<evidence type="ECO:0000313" key="3">
    <source>
        <dbReference type="EMBL" id="VDN07943.1"/>
    </source>
</evidence>
<dbReference type="Proteomes" id="UP000276776">
    <property type="component" value="Unassembled WGS sequence"/>
</dbReference>
<sequence>MTHQIMSPQFSTLLRCECTAFAKHVEHFVELLFEFTISNQELALFDQNSEYVSRREYRRRLSNMNFVPLSNDMDEEEISMEDENYFPMNNRNGSRFTTDNRISPSYFHFMAAYTDALMSLQRFILILETTDETLSQADERVLVDTVDELVETYAQHRHRVQNRHGNSSQLENADRQNSVVMSDAGNEQSGNSEDRVPVARPADARQSRRRPYRLINVETLAEALTSNSVLSRNPEQRRRVLDSFLGSFDSMLAENYFIGTSVAPLPSVSSTSNAVIDSGELNTLDGDDDDNDSDDEDNEIMVVDSSLLTRENGHASNSGSDIGMDDIPRNQSDGGHENTNMC</sequence>
<dbReference type="InterPro" id="IPR058745">
    <property type="entry name" value="PWI_Topors"/>
</dbReference>
<gene>
    <name evidence="3" type="ORF">TCLT_LOCUS10259</name>
</gene>
<evidence type="ECO:0000259" key="2">
    <source>
        <dbReference type="Pfam" id="PF26084"/>
    </source>
</evidence>
<proteinExistence type="predicted"/>
<feature type="compositionally biased region" description="Polar residues" evidence="1">
    <location>
        <begin position="329"/>
        <end position="342"/>
    </location>
</feature>